<evidence type="ECO:0000313" key="2">
    <source>
        <dbReference type="EMBL" id="MBC2653443.1"/>
    </source>
</evidence>
<name>A0A7X1FAJ0_9SPHN</name>
<accession>A0A7X1FAJ0</accession>
<gene>
    <name evidence="2" type="ORF">H7F49_17290</name>
</gene>
<evidence type="ECO:0000256" key="1">
    <source>
        <dbReference type="SAM" id="SignalP"/>
    </source>
</evidence>
<protein>
    <submittedName>
        <fullName evidence="2">Uncharacterized protein</fullName>
    </submittedName>
</protein>
<feature type="chain" id="PRO_5030888329" evidence="1">
    <location>
        <begin position="20"/>
        <end position="292"/>
    </location>
</feature>
<organism evidence="2 3">
    <name type="scientific">Novosphingobium aerophilum</name>
    <dbReference type="NCBI Taxonomy" id="2839843"/>
    <lineage>
        <taxon>Bacteria</taxon>
        <taxon>Pseudomonadati</taxon>
        <taxon>Pseudomonadota</taxon>
        <taxon>Alphaproteobacteria</taxon>
        <taxon>Sphingomonadales</taxon>
        <taxon>Sphingomonadaceae</taxon>
        <taxon>Novosphingobium</taxon>
    </lineage>
</organism>
<comment type="caution">
    <text evidence="2">The sequence shown here is derived from an EMBL/GenBank/DDBJ whole genome shotgun (WGS) entry which is preliminary data.</text>
</comment>
<keyword evidence="3" id="KW-1185">Reference proteome</keyword>
<proteinExistence type="predicted"/>
<dbReference type="EMBL" id="JACLAU010000048">
    <property type="protein sequence ID" value="MBC2653443.1"/>
    <property type="molecule type" value="Genomic_DNA"/>
</dbReference>
<dbReference type="AlphaFoldDB" id="A0A7X1FAJ0"/>
<reference evidence="2 3" key="1">
    <citation type="submission" date="2020-08" db="EMBL/GenBank/DDBJ databases">
        <title>The genome sequence of Novosphingobium flavum 4Y4.</title>
        <authorList>
            <person name="Liu Y."/>
        </authorList>
    </citation>
    <scope>NUCLEOTIDE SEQUENCE [LARGE SCALE GENOMIC DNA]</scope>
    <source>
        <strain evidence="2 3">4Y4</strain>
    </source>
</reference>
<sequence length="292" mass="30960">MRAAAVIALGAAWPIAASAQPAPPQARPIAVGKGSESTAAQPTLPEWTYADLADWADGTPTVIRAKIRSMVALEPARAPGLRPGQVRFYVEARTIALIAGPPQAGDSLRYLVDLPLDSRGKPPKRPKGDVLLFARTQPARPGELQLVAPDAQIAWSPDTEARVKGVLGELLAATAPPRVTAVREAIHVPGNLAGEGETQLFLATSDGEPASITVVHRPGASPRWSVSFSEVLDSQGEPPARETLTWYRLACFLPARLVPSAHVSASAADRARADADYRLVLAELGPCPRNRR</sequence>
<evidence type="ECO:0000313" key="3">
    <source>
        <dbReference type="Proteomes" id="UP000520156"/>
    </source>
</evidence>
<dbReference type="Proteomes" id="UP000520156">
    <property type="component" value="Unassembled WGS sequence"/>
</dbReference>
<feature type="signal peptide" evidence="1">
    <location>
        <begin position="1"/>
        <end position="19"/>
    </location>
</feature>
<keyword evidence="1" id="KW-0732">Signal</keyword>